<keyword evidence="4 10" id="KW-0812">Transmembrane</keyword>
<evidence type="ECO:0000256" key="4">
    <source>
        <dbReference type="ARBA" id="ARBA00022692"/>
    </source>
</evidence>
<keyword evidence="2 10" id="KW-0444">Lipid biosynthesis</keyword>
<evidence type="ECO:0000256" key="2">
    <source>
        <dbReference type="ARBA" id="ARBA00022516"/>
    </source>
</evidence>
<comment type="catalytic activity">
    <reaction evidence="10">
        <text>a very-long-chain acyl-CoA + malonyl-CoA + H(+) = a very-long-chain 3-oxoacyl-CoA + CO2 + CoA</text>
        <dbReference type="Rhea" id="RHEA:32727"/>
        <dbReference type="ChEBI" id="CHEBI:15378"/>
        <dbReference type="ChEBI" id="CHEBI:16526"/>
        <dbReference type="ChEBI" id="CHEBI:57287"/>
        <dbReference type="ChEBI" id="CHEBI:57384"/>
        <dbReference type="ChEBI" id="CHEBI:90725"/>
        <dbReference type="ChEBI" id="CHEBI:90736"/>
        <dbReference type="EC" id="2.3.1.199"/>
    </reaction>
</comment>
<evidence type="ECO:0000256" key="5">
    <source>
        <dbReference type="ARBA" id="ARBA00022832"/>
    </source>
</evidence>
<keyword evidence="5 10" id="KW-0276">Fatty acid metabolism</keyword>
<dbReference type="GO" id="GO:0019367">
    <property type="term" value="P:fatty acid elongation, saturated fatty acid"/>
    <property type="evidence" value="ECO:0007669"/>
    <property type="project" value="TreeGrafter"/>
</dbReference>
<comment type="similarity">
    <text evidence="10">Belongs to the ELO family.</text>
</comment>
<evidence type="ECO:0000313" key="12">
    <source>
        <dbReference type="Proteomes" id="UP000472264"/>
    </source>
</evidence>
<evidence type="ECO:0000256" key="7">
    <source>
        <dbReference type="ARBA" id="ARBA00023098"/>
    </source>
</evidence>
<reference evidence="11" key="2">
    <citation type="submission" date="2025-08" db="UniProtKB">
        <authorList>
            <consortium name="Ensembl"/>
        </authorList>
    </citation>
    <scope>IDENTIFICATION</scope>
</reference>
<dbReference type="GO" id="GO:0005789">
    <property type="term" value="C:endoplasmic reticulum membrane"/>
    <property type="evidence" value="ECO:0007669"/>
    <property type="project" value="TreeGrafter"/>
</dbReference>
<keyword evidence="9 10" id="KW-0275">Fatty acid biosynthesis</keyword>
<evidence type="ECO:0000256" key="3">
    <source>
        <dbReference type="ARBA" id="ARBA00022679"/>
    </source>
</evidence>
<evidence type="ECO:0000256" key="8">
    <source>
        <dbReference type="ARBA" id="ARBA00023136"/>
    </source>
</evidence>
<reference evidence="11" key="1">
    <citation type="submission" date="2021-04" db="EMBL/GenBank/DDBJ databases">
        <authorList>
            <consortium name="Wellcome Sanger Institute Data Sharing"/>
        </authorList>
    </citation>
    <scope>NUCLEOTIDE SEQUENCE [LARGE SCALE GENOMIC DNA]</scope>
</reference>
<dbReference type="GO" id="GO:0042761">
    <property type="term" value="P:very long-chain fatty acid biosynthetic process"/>
    <property type="evidence" value="ECO:0007669"/>
    <property type="project" value="TreeGrafter"/>
</dbReference>
<dbReference type="EC" id="2.3.1.199" evidence="10"/>
<evidence type="ECO:0000256" key="1">
    <source>
        <dbReference type="ARBA" id="ARBA00004141"/>
    </source>
</evidence>
<organism evidence="11 12">
    <name type="scientific">Echeneis naucrates</name>
    <name type="common">Live sharksucker</name>
    <dbReference type="NCBI Taxonomy" id="173247"/>
    <lineage>
        <taxon>Eukaryota</taxon>
        <taxon>Metazoa</taxon>
        <taxon>Chordata</taxon>
        <taxon>Craniata</taxon>
        <taxon>Vertebrata</taxon>
        <taxon>Euteleostomi</taxon>
        <taxon>Actinopterygii</taxon>
        <taxon>Neopterygii</taxon>
        <taxon>Teleostei</taxon>
        <taxon>Neoteleostei</taxon>
        <taxon>Acanthomorphata</taxon>
        <taxon>Carangaria</taxon>
        <taxon>Carangiformes</taxon>
        <taxon>Echeneidae</taxon>
        <taxon>Echeneis</taxon>
    </lineage>
</organism>
<dbReference type="AlphaFoldDB" id="A0A665WTF3"/>
<protein>
    <recommendedName>
        <fullName evidence="10">Elongation of very long chain fatty acids protein</fullName>
        <ecNumber evidence="10">2.3.1.199</ecNumber>
    </recommendedName>
    <alternativeName>
        <fullName evidence="10">Very-long-chain 3-oxoacyl-CoA synthase</fullName>
    </alternativeName>
</protein>
<keyword evidence="6 10" id="KW-1133">Transmembrane helix</keyword>
<proteinExistence type="inferred from homology"/>
<evidence type="ECO:0000256" key="6">
    <source>
        <dbReference type="ARBA" id="ARBA00022989"/>
    </source>
</evidence>
<dbReference type="GO" id="GO:0009922">
    <property type="term" value="F:fatty acid elongase activity"/>
    <property type="evidence" value="ECO:0007669"/>
    <property type="project" value="UniProtKB-EC"/>
</dbReference>
<evidence type="ECO:0000256" key="10">
    <source>
        <dbReference type="RuleBase" id="RU361115"/>
    </source>
</evidence>
<sequence length="154" mass="17423">MNHSWKPITLASTLGSHSSGGLLVIIHYQEIHKRTDGWLLVRSPAPISCIFLCYLAIIWAGPKLMAKRQPVNLKAVLIGYNFAMVCLSAYMFYEFTASSWLSRYSLLCQPVDYSGSPLAMRMARVCWWFYFSKVIELSDTVSAKGVNDIIQHNP</sequence>
<keyword evidence="7 10" id="KW-0443">Lipid metabolism</keyword>
<keyword evidence="12" id="KW-1185">Reference proteome</keyword>
<reference evidence="11" key="3">
    <citation type="submission" date="2025-09" db="UniProtKB">
        <authorList>
            <consortium name="Ensembl"/>
        </authorList>
    </citation>
    <scope>IDENTIFICATION</scope>
</reference>
<dbReference type="GO" id="GO:0030148">
    <property type="term" value="P:sphingolipid biosynthetic process"/>
    <property type="evidence" value="ECO:0007669"/>
    <property type="project" value="TreeGrafter"/>
</dbReference>
<keyword evidence="8 10" id="KW-0472">Membrane</keyword>
<dbReference type="PANTHER" id="PTHR11157:SF145">
    <property type="entry name" value="ELONGATION OF VERY LONG CHAIN FATTY ACIDS PROTEIN"/>
    <property type="match status" value="1"/>
</dbReference>
<name>A0A665WTF3_ECHNA</name>
<dbReference type="GO" id="GO:0034626">
    <property type="term" value="P:fatty acid elongation, polyunsaturated fatty acid"/>
    <property type="evidence" value="ECO:0007669"/>
    <property type="project" value="TreeGrafter"/>
</dbReference>
<dbReference type="InterPro" id="IPR002076">
    <property type="entry name" value="ELO_fam"/>
</dbReference>
<comment type="subcellular location">
    <subcellularLocation>
        <location evidence="1">Membrane</location>
        <topology evidence="1">Multi-pass membrane protein</topology>
    </subcellularLocation>
</comment>
<evidence type="ECO:0000313" key="11">
    <source>
        <dbReference type="Ensembl" id="ENSENLP00000047271.1"/>
    </source>
</evidence>
<dbReference type="Proteomes" id="UP000472264">
    <property type="component" value="Chromosome 17"/>
</dbReference>
<feature type="transmembrane region" description="Helical" evidence="10">
    <location>
        <begin position="73"/>
        <end position="93"/>
    </location>
</feature>
<dbReference type="Pfam" id="PF01151">
    <property type="entry name" value="ELO"/>
    <property type="match status" value="1"/>
</dbReference>
<gene>
    <name evidence="11" type="primary">elovl8a</name>
</gene>
<accession>A0A665WTF3</accession>
<comment type="caution">
    <text evidence="10">Lacks conserved residue(s) required for the propagation of feature annotation.</text>
</comment>
<dbReference type="GO" id="GO:0034625">
    <property type="term" value="P:fatty acid elongation, monounsaturated fatty acid"/>
    <property type="evidence" value="ECO:0007669"/>
    <property type="project" value="TreeGrafter"/>
</dbReference>
<dbReference type="Ensembl" id="ENSENLT00000048410.1">
    <property type="protein sequence ID" value="ENSENLP00000047271.1"/>
    <property type="gene ID" value="ENSENLG00000019993.1"/>
</dbReference>
<feature type="transmembrane region" description="Helical" evidence="10">
    <location>
        <begin position="43"/>
        <end position="61"/>
    </location>
</feature>
<dbReference type="PANTHER" id="PTHR11157">
    <property type="entry name" value="FATTY ACID ACYL TRANSFERASE-RELATED"/>
    <property type="match status" value="1"/>
</dbReference>
<keyword evidence="3 10" id="KW-0808">Transferase</keyword>
<evidence type="ECO:0000256" key="9">
    <source>
        <dbReference type="ARBA" id="ARBA00023160"/>
    </source>
</evidence>